<evidence type="ECO:0008006" key="4">
    <source>
        <dbReference type="Google" id="ProtNLM"/>
    </source>
</evidence>
<name>A0A6G4WKV9_9HYPH</name>
<feature type="region of interest" description="Disordered" evidence="1">
    <location>
        <begin position="1"/>
        <end position="20"/>
    </location>
</feature>
<comment type="caution">
    <text evidence="2">The sequence shown here is derived from an EMBL/GenBank/DDBJ whole genome shotgun (WGS) entry which is preliminary data.</text>
</comment>
<dbReference type="Proteomes" id="UP001642900">
    <property type="component" value="Unassembled WGS sequence"/>
</dbReference>
<proteinExistence type="predicted"/>
<organism evidence="2 3">
    <name type="scientific">Allomesorhizobium camelthorni</name>
    <dbReference type="NCBI Taxonomy" id="475069"/>
    <lineage>
        <taxon>Bacteria</taxon>
        <taxon>Pseudomonadati</taxon>
        <taxon>Pseudomonadota</taxon>
        <taxon>Alphaproteobacteria</taxon>
        <taxon>Hyphomicrobiales</taxon>
        <taxon>Phyllobacteriaceae</taxon>
        <taxon>Allomesorhizobium</taxon>
    </lineage>
</organism>
<dbReference type="EMBL" id="JAAKZF010000063">
    <property type="protein sequence ID" value="NGO54750.1"/>
    <property type="molecule type" value="Genomic_DNA"/>
</dbReference>
<sequence>MKRKDTKAMGRTAEDGEESDRIGRLGESRFDLLCNDAKLFCNKFTVDRTGKDFVVEHPLDKINNFVSYDKRGEPKKYIFQVKTVGKGSRSVSISLSSAERLIKEACPTVICVFSYDKSTDRLDHMVFIHIIDDVIAKVLRRLRMEYKRGNQRLHKATISIPIPGARKLQIEKEVLLQELDKLGIPTMEAYALKKREQVKTLGFDEHRYTMKMTFEAADQQELTDGFLGLRELKVAHAHAEEFRFAIGLPAPDLFHGFEKGTVFITPEPVGSGRLAIVESDGTTPFAALVKVVGVPGGEVGVEPTLLFQWSAGYVQIKYIKKLLNVTLKPSKSDIASSQTFIDEYRFMRRLLDSPAQLIYEDARGTVSLGTIDWPQKDDDLSIRRIARMLDWYDGIYSTAGDYPNEISIERLWQTRREAKILYEMVTKNVRFQTTSEIWEMEEIDNARGQYVTAIELAGLWYGIGIPLSVSTQAATEKRNWIGIKAGEVHIERFNGDVDNKFPNFREKIIKLSSSQCSFIQDPETFLKDNGTIEIRQ</sequence>
<protein>
    <recommendedName>
        <fullName evidence="4">DUF4365 domain-containing protein</fullName>
    </recommendedName>
</protein>
<dbReference type="AlphaFoldDB" id="A0A6G4WKV9"/>
<evidence type="ECO:0000256" key="1">
    <source>
        <dbReference type="SAM" id="MobiDB-lite"/>
    </source>
</evidence>
<evidence type="ECO:0000313" key="2">
    <source>
        <dbReference type="EMBL" id="NGO54750.1"/>
    </source>
</evidence>
<evidence type="ECO:0000313" key="3">
    <source>
        <dbReference type="Proteomes" id="UP001642900"/>
    </source>
</evidence>
<dbReference type="RefSeq" id="WP_165033085.1">
    <property type="nucleotide sequence ID" value="NZ_JAAKZF010000063.1"/>
</dbReference>
<accession>A0A6G4WKV9</accession>
<gene>
    <name evidence="2" type="ORF">G6N73_27130</name>
</gene>
<reference evidence="2 3" key="1">
    <citation type="submission" date="2020-02" db="EMBL/GenBank/DDBJ databases">
        <title>Genome sequence of strain CCNWXJ40-4.</title>
        <authorList>
            <person name="Gao J."/>
            <person name="Sun J."/>
        </authorList>
    </citation>
    <scope>NUCLEOTIDE SEQUENCE [LARGE SCALE GENOMIC DNA]</scope>
    <source>
        <strain evidence="2 3">CCNWXJ 40-4</strain>
    </source>
</reference>
<keyword evidence="3" id="KW-1185">Reference proteome</keyword>